<keyword evidence="2" id="KW-1015">Disulfide bond</keyword>
<dbReference type="InterPro" id="IPR036249">
    <property type="entry name" value="Thioredoxin-like_sf"/>
</dbReference>
<feature type="domain" description="Thioredoxin-like fold" evidence="3">
    <location>
        <begin position="1"/>
        <end position="75"/>
    </location>
</feature>
<dbReference type="InterPro" id="IPR012336">
    <property type="entry name" value="Thioredoxin-like_fold"/>
</dbReference>
<protein>
    <submittedName>
        <fullName evidence="4">Small redox-active disulfide protein 2</fullName>
    </submittedName>
</protein>
<proteinExistence type="predicted"/>
<evidence type="ECO:0000256" key="2">
    <source>
        <dbReference type="PIRSR" id="PIRSR037031-51"/>
    </source>
</evidence>
<dbReference type="Proteomes" id="UP000199058">
    <property type="component" value="Unassembled WGS sequence"/>
</dbReference>
<evidence type="ECO:0000313" key="5">
    <source>
        <dbReference type="Proteomes" id="UP000199058"/>
    </source>
</evidence>
<organism evidence="4 5">
    <name type="scientific">Marinospirillum celere</name>
    <dbReference type="NCBI Taxonomy" id="1122252"/>
    <lineage>
        <taxon>Bacteria</taxon>
        <taxon>Pseudomonadati</taxon>
        <taxon>Pseudomonadota</taxon>
        <taxon>Gammaproteobacteria</taxon>
        <taxon>Oceanospirillales</taxon>
        <taxon>Oceanospirillaceae</taxon>
        <taxon>Marinospirillum</taxon>
    </lineage>
</organism>
<gene>
    <name evidence="4" type="ORF">SAMN05660443_2911</name>
</gene>
<feature type="disulfide bond" description="Redox-active" evidence="2">
    <location>
        <begin position="10"/>
        <end position="13"/>
    </location>
</feature>
<evidence type="ECO:0000256" key="1">
    <source>
        <dbReference type="PIRSR" id="PIRSR037031-50"/>
    </source>
</evidence>
<accession>A0A1I1K0K3</accession>
<sequence length="78" mass="8322">MKFTIYGSGCAKCNQLTANVEEAAKAKGLDYEVEKVTDTNAIIDAGIMRTPALAMNDEIVIEGKVANTKELESLLGSL</sequence>
<dbReference type="PANTHER" id="PTHR36450">
    <property type="entry name" value="THIOREDOXIN"/>
    <property type="match status" value="1"/>
</dbReference>
<name>A0A1I1K0K3_9GAMM</name>
<reference evidence="4 5" key="1">
    <citation type="submission" date="2016-10" db="EMBL/GenBank/DDBJ databases">
        <authorList>
            <person name="de Groot N.N."/>
        </authorList>
    </citation>
    <scope>NUCLEOTIDE SEQUENCE [LARGE SCALE GENOMIC DNA]</scope>
    <source>
        <strain evidence="4 5">DSM 18438</strain>
    </source>
</reference>
<keyword evidence="2" id="KW-0676">Redox-active center</keyword>
<evidence type="ECO:0000259" key="3">
    <source>
        <dbReference type="Pfam" id="PF13192"/>
    </source>
</evidence>
<evidence type="ECO:0000313" key="4">
    <source>
        <dbReference type="EMBL" id="SFC51140.1"/>
    </source>
</evidence>
<dbReference type="STRING" id="1122252.SAMN05660443_2911"/>
<dbReference type="Gene3D" id="3.40.30.10">
    <property type="entry name" value="Glutaredoxin"/>
    <property type="match status" value="1"/>
</dbReference>
<dbReference type="PIRSF" id="PIRSF037031">
    <property type="entry name" value="Redox_disulphide_2"/>
    <property type="match status" value="1"/>
</dbReference>
<dbReference type="SUPFAM" id="SSF52833">
    <property type="entry name" value="Thioredoxin-like"/>
    <property type="match status" value="1"/>
</dbReference>
<feature type="active site" description="Nucleophile" evidence="1">
    <location>
        <position position="13"/>
    </location>
</feature>
<dbReference type="EMBL" id="FOLH01000009">
    <property type="protein sequence ID" value="SFC51140.1"/>
    <property type="molecule type" value="Genomic_DNA"/>
</dbReference>
<keyword evidence="5" id="KW-1185">Reference proteome</keyword>
<dbReference type="RefSeq" id="WP_091965162.1">
    <property type="nucleotide sequence ID" value="NZ_FOLH01000009.1"/>
</dbReference>
<feature type="active site" description="Nucleophile" evidence="1">
    <location>
        <position position="10"/>
    </location>
</feature>
<dbReference type="AlphaFoldDB" id="A0A1I1K0K3"/>
<dbReference type="OrthoDB" id="9800630at2"/>
<dbReference type="InterPro" id="IPR005243">
    <property type="entry name" value="THIRX-like_proc"/>
</dbReference>
<dbReference type="NCBIfam" id="TIGR00412">
    <property type="entry name" value="redox_disulf_2"/>
    <property type="match status" value="1"/>
</dbReference>
<dbReference type="PANTHER" id="PTHR36450:SF1">
    <property type="entry name" value="THIOREDOXIN"/>
    <property type="match status" value="1"/>
</dbReference>
<dbReference type="Pfam" id="PF13192">
    <property type="entry name" value="Thioredoxin_3"/>
    <property type="match status" value="1"/>
</dbReference>